<accession>X6LHY3</accession>
<dbReference type="AlphaFoldDB" id="X6LHY3"/>
<dbReference type="EMBL" id="ASPP01041354">
    <property type="protein sequence ID" value="ETO00320.1"/>
    <property type="molecule type" value="Genomic_DNA"/>
</dbReference>
<comment type="caution">
    <text evidence="1">The sequence shown here is derived from an EMBL/GenBank/DDBJ whole genome shotgun (WGS) entry which is preliminary data.</text>
</comment>
<evidence type="ECO:0000313" key="1">
    <source>
        <dbReference type="EMBL" id="ETO00320.1"/>
    </source>
</evidence>
<proteinExistence type="predicted"/>
<name>X6LHY3_RETFI</name>
<keyword evidence="2" id="KW-1185">Reference proteome</keyword>
<sequence>LSKVSYFIFFFLKQGNLLQKKLVSTNIDQLAKSNSQISQNYIPFSTMINSNEYMKKKLTIEPYSICSFHSQNIVFDDITINGCVYVVDCIIDEIGNYHITIIHTDESVIRCHFNSHVFTWNWPIAQTNLMKQLSYFMLYFALDCKHYLILILML</sequence>
<organism evidence="1 2">
    <name type="scientific">Reticulomyxa filosa</name>
    <dbReference type="NCBI Taxonomy" id="46433"/>
    <lineage>
        <taxon>Eukaryota</taxon>
        <taxon>Sar</taxon>
        <taxon>Rhizaria</taxon>
        <taxon>Retaria</taxon>
        <taxon>Foraminifera</taxon>
        <taxon>Monothalamids</taxon>
        <taxon>Reticulomyxidae</taxon>
        <taxon>Reticulomyxa</taxon>
    </lineage>
</organism>
<gene>
    <name evidence="1" type="ORF">RFI_37127</name>
</gene>
<evidence type="ECO:0000313" key="2">
    <source>
        <dbReference type="Proteomes" id="UP000023152"/>
    </source>
</evidence>
<protein>
    <submittedName>
        <fullName evidence="1">Uncharacterized protein</fullName>
    </submittedName>
</protein>
<dbReference type="Proteomes" id="UP000023152">
    <property type="component" value="Unassembled WGS sequence"/>
</dbReference>
<feature type="non-terminal residue" evidence="1">
    <location>
        <position position="1"/>
    </location>
</feature>
<reference evidence="1 2" key="1">
    <citation type="journal article" date="2013" name="Curr. Biol.">
        <title>The Genome of the Foraminiferan Reticulomyxa filosa.</title>
        <authorList>
            <person name="Glockner G."/>
            <person name="Hulsmann N."/>
            <person name="Schleicher M."/>
            <person name="Noegel A.A."/>
            <person name="Eichinger L."/>
            <person name="Gallinger C."/>
            <person name="Pawlowski J."/>
            <person name="Sierra R."/>
            <person name="Euteneuer U."/>
            <person name="Pillet L."/>
            <person name="Moustafa A."/>
            <person name="Platzer M."/>
            <person name="Groth M."/>
            <person name="Szafranski K."/>
            <person name="Schliwa M."/>
        </authorList>
    </citation>
    <scope>NUCLEOTIDE SEQUENCE [LARGE SCALE GENOMIC DNA]</scope>
</reference>